<dbReference type="OrthoDB" id="37659at2759"/>
<dbReference type="FunFam" id="3.40.50.720:FF:000084">
    <property type="entry name" value="Short-chain dehydrogenase reductase"/>
    <property type="match status" value="1"/>
</dbReference>
<dbReference type="InterPro" id="IPR002347">
    <property type="entry name" value="SDR_fam"/>
</dbReference>
<proteinExistence type="inferred from homology"/>
<evidence type="ECO:0000256" key="2">
    <source>
        <dbReference type="ARBA" id="ARBA00022857"/>
    </source>
</evidence>
<dbReference type="PRINTS" id="PR00081">
    <property type="entry name" value="GDHRDH"/>
</dbReference>
<dbReference type="PANTHER" id="PTHR24321:SF8">
    <property type="entry name" value="ESTRADIOL 17-BETA-DEHYDROGENASE 8-RELATED"/>
    <property type="match status" value="1"/>
</dbReference>
<protein>
    <submittedName>
        <fullName evidence="5">NAD(P)-binding protein</fullName>
    </submittedName>
</protein>
<keyword evidence="3" id="KW-0560">Oxidoreductase</keyword>
<evidence type="ECO:0000313" key="5">
    <source>
        <dbReference type="EMBL" id="GFF16605.1"/>
    </source>
</evidence>
<dbReference type="PROSITE" id="PS00061">
    <property type="entry name" value="ADH_SHORT"/>
    <property type="match status" value="1"/>
</dbReference>
<dbReference type="PRINTS" id="PR00080">
    <property type="entry name" value="SDRFAMILY"/>
</dbReference>
<evidence type="ECO:0000256" key="3">
    <source>
        <dbReference type="ARBA" id="ARBA00023002"/>
    </source>
</evidence>
<dbReference type="SUPFAM" id="SSF51735">
    <property type="entry name" value="NAD(P)-binding Rossmann-fold domains"/>
    <property type="match status" value="1"/>
</dbReference>
<dbReference type="VEuPathDB" id="FungiDB:ATEG_05568"/>
<dbReference type="InterPro" id="IPR020904">
    <property type="entry name" value="Sc_DH/Rdtase_CS"/>
</dbReference>
<gene>
    <name evidence="5" type="ORF">ATEIFO6365_0005079700</name>
</gene>
<accession>A0A5M3Z3H4</accession>
<dbReference type="EMBL" id="BLJY01000005">
    <property type="protein sequence ID" value="GFF16605.1"/>
    <property type="molecule type" value="Genomic_DNA"/>
</dbReference>
<organism evidence="5 6">
    <name type="scientific">Aspergillus terreus</name>
    <dbReference type="NCBI Taxonomy" id="33178"/>
    <lineage>
        <taxon>Eukaryota</taxon>
        <taxon>Fungi</taxon>
        <taxon>Dikarya</taxon>
        <taxon>Ascomycota</taxon>
        <taxon>Pezizomycotina</taxon>
        <taxon>Eurotiomycetes</taxon>
        <taxon>Eurotiomycetidae</taxon>
        <taxon>Eurotiales</taxon>
        <taxon>Aspergillaceae</taxon>
        <taxon>Aspergillus</taxon>
        <taxon>Aspergillus subgen. Circumdati</taxon>
    </lineage>
</organism>
<sequence>MISLTNKTSIITGTSSGMGLAATQLFLKLGATVYGVDISPVPSTLPTHDRFHFHQLDLRDKGSPAAVVHACQRTFGPRIDVLLNVAGVMDGFHSVDSMDPAAWERVLAVNLTVPALLAGEVVRVFRQQQQPGGNIVNVSSRAGLSGAVAGAAYTASKHGLIGLTRNIAWRFHKEGIRCNAICPGGFNTGIMHSVDMSRLDQAALETVMPVQALHSTGDLKTMPQPGEAANLMAFLASDAAKEINGAIVPIDRAWGTI</sequence>
<dbReference type="Gene3D" id="3.40.50.720">
    <property type="entry name" value="NAD(P)-binding Rossmann-like Domain"/>
    <property type="match status" value="1"/>
</dbReference>
<dbReference type="InterPro" id="IPR036291">
    <property type="entry name" value="NAD(P)-bd_dom_sf"/>
</dbReference>
<evidence type="ECO:0000313" key="6">
    <source>
        <dbReference type="Proteomes" id="UP000452235"/>
    </source>
</evidence>
<dbReference type="PANTHER" id="PTHR24321">
    <property type="entry name" value="DEHYDROGENASES, SHORT CHAIN"/>
    <property type="match status" value="1"/>
</dbReference>
<dbReference type="GO" id="GO:0016491">
    <property type="term" value="F:oxidoreductase activity"/>
    <property type="evidence" value="ECO:0007669"/>
    <property type="project" value="UniProtKB-KW"/>
</dbReference>
<reference evidence="5 6" key="1">
    <citation type="submission" date="2020-01" db="EMBL/GenBank/DDBJ databases">
        <title>Aspergillus terreus IFO 6365 whole genome shotgun sequence.</title>
        <authorList>
            <person name="Kanamasa S."/>
            <person name="Takahashi H."/>
        </authorList>
    </citation>
    <scope>NUCLEOTIDE SEQUENCE [LARGE SCALE GENOMIC DNA]</scope>
    <source>
        <strain evidence="5 6">IFO 6365</strain>
    </source>
</reference>
<comment type="similarity">
    <text evidence="1 4">Belongs to the short-chain dehydrogenases/reductases (SDR) family.</text>
</comment>
<comment type="caution">
    <text evidence="5">The sequence shown here is derived from an EMBL/GenBank/DDBJ whole genome shotgun (WGS) entry which is preliminary data.</text>
</comment>
<dbReference type="CDD" id="cd05233">
    <property type="entry name" value="SDR_c"/>
    <property type="match status" value="1"/>
</dbReference>
<evidence type="ECO:0000256" key="1">
    <source>
        <dbReference type="ARBA" id="ARBA00006484"/>
    </source>
</evidence>
<keyword evidence="6" id="KW-1185">Reference proteome</keyword>
<dbReference type="GO" id="GO:0044550">
    <property type="term" value="P:secondary metabolite biosynthetic process"/>
    <property type="evidence" value="ECO:0007669"/>
    <property type="project" value="UniProtKB-ARBA"/>
</dbReference>
<name>A0A5M3Z3H4_ASPTE</name>
<dbReference type="AlphaFoldDB" id="A0A5M3Z3H4"/>
<dbReference type="Proteomes" id="UP000452235">
    <property type="component" value="Unassembled WGS sequence"/>
</dbReference>
<evidence type="ECO:0000256" key="4">
    <source>
        <dbReference type="RuleBase" id="RU000363"/>
    </source>
</evidence>
<dbReference type="Pfam" id="PF00106">
    <property type="entry name" value="adh_short"/>
    <property type="match status" value="1"/>
</dbReference>
<keyword evidence="2" id="KW-0521">NADP</keyword>